<dbReference type="EMBL" id="JBHSFN010000001">
    <property type="protein sequence ID" value="MFC4584745.1"/>
    <property type="molecule type" value="Genomic_DNA"/>
</dbReference>
<dbReference type="PANTHER" id="PTHR47178">
    <property type="entry name" value="MONOOXYGENASE, FAD-BINDING"/>
    <property type="match status" value="1"/>
</dbReference>
<dbReference type="Pfam" id="PF01494">
    <property type="entry name" value="FAD_binding_3"/>
    <property type="match status" value="1"/>
</dbReference>
<evidence type="ECO:0000256" key="3">
    <source>
        <dbReference type="ARBA" id="ARBA00023002"/>
    </source>
</evidence>
<accession>A0ABV9E5H7</accession>
<keyword evidence="1" id="KW-0285">Flavoprotein</keyword>
<sequence>MPRVIIVGGGLAGPCLAHGLRGAGFEVALHERDEGLSRGQGYRIHIDPVGTRALYECLPPHLYSMAIDTSCVAGTSVTMLSGSLDVVNRFVVNPDPGAPVTPDSDISVDRLTLRQILLAELGDAVRFGSEFTRFDLLPDGRVRAHFAGGASEDADILVAADGPSSRVRRQLLPDASVVRTGTWAVFGKTPLTPDAEAITPPAALDGFSAVIAPDGRFMPLAGHRFRKDPNSLASGLDFPDTRDYLMWVLAIQEDLSGLGPAALLDAVEDRISDWHPDLRRLVRLSDPETVRVTPLRTAEPVDPWPSGPVTFVGDAIHCMIPAGSGAGVALRDAGLLSTELGAALRDGSPLVEAIARYERQMLIYGFEAVAASLRPRF</sequence>
<evidence type="ECO:0000256" key="4">
    <source>
        <dbReference type="ARBA" id="ARBA00023033"/>
    </source>
</evidence>
<keyword evidence="2" id="KW-0274">FAD</keyword>
<dbReference type="PRINTS" id="PR00420">
    <property type="entry name" value="RNGMNOXGNASE"/>
</dbReference>
<protein>
    <submittedName>
        <fullName evidence="6">FAD-dependent oxidoreductase</fullName>
    </submittedName>
</protein>
<keyword evidence="4" id="KW-0503">Monooxygenase</keyword>
<proteinExistence type="predicted"/>
<evidence type="ECO:0000313" key="6">
    <source>
        <dbReference type="EMBL" id="MFC4584745.1"/>
    </source>
</evidence>
<dbReference type="SUPFAM" id="SSF51905">
    <property type="entry name" value="FAD/NAD(P)-binding domain"/>
    <property type="match status" value="1"/>
</dbReference>
<dbReference type="Proteomes" id="UP001595891">
    <property type="component" value="Unassembled WGS sequence"/>
</dbReference>
<keyword evidence="7" id="KW-1185">Reference proteome</keyword>
<comment type="caution">
    <text evidence="6">The sequence shown here is derived from an EMBL/GenBank/DDBJ whole genome shotgun (WGS) entry which is preliminary data.</text>
</comment>
<evidence type="ECO:0000313" key="7">
    <source>
        <dbReference type="Proteomes" id="UP001595891"/>
    </source>
</evidence>
<evidence type="ECO:0000256" key="2">
    <source>
        <dbReference type="ARBA" id="ARBA00022827"/>
    </source>
</evidence>
<reference evidence="7" key="1">
    <citation type="journal article" date="2019" name="Int. J. Syst. Evol. Microbiol.">
        <title>The Global Catalogue of Microorganisms (GCM) 10K type strain sequencing project: providing services to taxonomists for standard genome sequencing and annotation.</title>
        <authorList>
            <consortium name="The Broad Institute Genomics Platform"/>
            <consortium name="The Broad Institute Genome Sequencing Center for Infectious Disease"/>
            <person name="Wu L."/>
            <person name="Ma J."/>
        </authorList>
    </citation>
    <scope>NUCLEOTIDE SEQUENCE [LARGE SCALE GENOMIC DNA]</scope>
    <source>
        <strain evidence="7">CCUG 49560</strain>
    </source>
</reference>
<evidence type="ECO:0000256" key="1">
    <source>
        <dbReference type="ARBA" id="ARBA00022630"/>
    </source>
</evidence>
<organism evidence="6 7">
    <name type="scientific">Sphaerisporangium corydalis</name>
    <dbReference type="NCBI Taxonomy" id="1441875"/>
    <lineage>
        <taxon>Bacteria</taxon>
        <taxon>Bacillati</taxon>
        <taxon>Actinomycetota</taxon>
        <taxon>Actinomycetes</taxon>
        <taxon>Streptosporangiales</taxon>
        <taxon>Streptosporangiaceae</taxon>
        <taxon>Sphaerisporangium</taxon>
    </lineage>
</organism>
<dbReference type="InterPro" id="IPR002938">
    <property type="entry name" value="FAD-bd"/>
</dbReference>
<dbReference type="PANTHER" id="PTHR47178:SF5">
    <property type="entry name" value="FAD-BINDING DOMAIN-CONTAINING PROTEIN"/>
    <property type="match status" value="1"/>
</dbReference>
<gene>
    <name evidence="6" type="ORF">ACFO8L_01575</name>
</gene>
<feature type="domain" description="FAD-binding" evidence="5">
    <location>
        <begin position="141"/>
        <end position="348"/>
    </location>
</feature>
<dbReference type="RefSeq" id="WP_262842760.1">
    <property type="nucleotide sequence ID" value="NZ_JANZYP010000013.1"/>
</dbReference>
<evidence type="ECO:0000259" key="5">
    <source>
        <dbReference type="Pfam" id="PF01494"/>
    </source>
</evidence>
<name>A0ABV9E5H7_9ACTN</name>
<dbReference type="InterPro" id="IPR036188">
    <property type="entry name" value="FAD/NAD-bd_sf"/>
</dbReference>
<keyword evidence="3" id="KW-0560">Oxidoreductase</keyword>
<dbReference type="Gene3D" id="3.50.50.60">
    <property type="entry name" value="FAD/NAD(P)-binding domain"/>
    <property type="match status" value="1"/>
</dbReference>